<evidence type="ECO:0000256" key="1">
    <source>
        <dbReference type="SAM" id="SignalP"/>
    </source>
</evidence>
<dbReference type="RefSeq" id="WP_075078488.1">
    <property type="nucleotide sequence ID" value="NZ_BDCO01000002.1"/>
</dbReference>
<feature type="signal peptide" evidence="1">
    <location>
        <begin position="1"/>
        <end position="23"/>
    </location>
</feature>
<dbReference type="Proteomes" id="UP000076023">
    <property type="component" value="Unassembled WGS sequence"/>
</dbReference>
<dbReference type="InParanoid" id="A0A146G5J0"/>
<dbReference type="AlphaFoldDB" id="A0A146G5J0"/>
<keyword evidence="1" id="KW-0732">Signal</keyword>
<comment type="caution">
    <text evidence="2">The sequence shown here is derived from an EMBL/GenBank/DDBJ whole genome shotgun (WGS) entry which is preliminary data.</text>
</comment>
<evidence type="ECO:0000313" key="3">
    <source>
        <dbReference type="Proteomes" id="UP000076023"/>
    </source>
</evidence>
<dbReference type="EMBL" id="BDCO01000002">
    <property type="protein sequence ID" value="GAT32662.1"/>
    <property type="molecule type" value="Genomic_DNA"/>
</dbReference>
<proteinExistence type="predicted"/>
<evidence type="ECO:0000313" key="2">
    <source>
        <dbReference type="EMBL" id="GAT32662.1"/>
    </source>
</evidence>
<feature type="chain" id="PRO_5007524449" evidence="1">
    <location>
        <begin position="24"/>
        <end position="236"/>
    </location>
</feature>
<reference evidence="3" key="1">
    <citation type="journal article" date="2017" name="Genome Announc.">
        <title>Draft Genome Sequence of Terrimicrobium sacchariphilum NM-5T, a Facultative Anaerobic Soil Bacterium of the Class Spartobacteria.</title>
        <authorList>
            <person name="Qiu Y.L."/>
            <person name="Tourlousse D.M."/>
            <person name="Matsuura N."/>
            <person name="Ohashi A."/>
            <person name="Sekiguchi Y."/>
        </authorList>
    </citation>
    <scope>NUCLEOTIDE SEQUENCE [LARGE SCALE GENOMIC DNA]</scope>
    <source>
        <strain evidence="3">NM-5</strain>
    </source>
</reference>
<keyword evidence="3" id="KW-1185">Reference proteome</keyword>
<protein>
    <submittedName>
        <fullName evidence="2">Uncharacterized protein</fullName>
    </submittedName>
</protein>
<sequence>MSYKAALAACTLLATTGVSSLSAADTVVMQEEFTSPLSPKLWKGTPDGVSVDNGALLLKVPAADTPPERAVGTVLTDTEGKLNFLRHPVAIELDDLDIQGTSADENGVFMLFLSEDKNTSTAKYVLQLRVDRTGNSYLWLYYLATSGEPQKRAQMAFLPGMQFPLKKVVIQADSRAAKLTITDAAGTQSDSREWNAEVDPSKWDGAELYLMLRAVSKKDPGSTDVSIGALKAETSR</sequence>
<name>A0A146G5J0_TERSA</name>
<accession>A0A146G5J0</accession>
<dbReference type="STRING" id="690879.TSACC_21061"/>
<gene>
    <name evidence="2" type="ORF">TSACC_21061</name>
</gene>
<organism evidence="2 3">
    <name type="scientific">Terrimicrobium sacchariphilum</name>
    <dbReference type="NCBI Taxonomy" id="690879"/>
    <lineage>
        <taxon>Bacteria</taxon>
        <taxon>Pseudomonadati</taxon>
        <taxon>Verrucomicrobiota</taxon>
        <taxon>Terrimicrobiia</taxon>
        <taxon>Terrimicrobiales</taxon>
        <taxon>Terrimicrobiaceae</taxon>
        <taxon>Terrimicrobium</taxon>
    </lineage>
</organism>